<dbReference type="EMBL" id="LSNE01000009">
    <property type="protein sequence ID" value="KXI27789.1"/>
    <property type="molecule type" value="Genomic_DNA"/>
</dbReference>
<dbReference type="PANTHER" id="PTHR48100">
    <property type="entry name" value="BROAD-SPECIFICITY PHOSPHATASE YOR283W-RELATED"/>
    <property type="match status" value="1"/>
</dbReference>
<dbReference type="SUPFAM" id="SSF53254">
    <property type="entry name" value="Phosphoglycerate mutase-like"/>
    <property type="match status" value="1"/>
</dbReference>
<dbReference type="GO" id="GO:0005737">
    <property type="term" value="C:cytoplasm"/>
    <property type="evidence" value="ECO:0007669"/>
    <property type="project" value="TreeGrafter"/>
</dbReference>
<dbReference type="AlphaFoldDB" id="A0A148KNF9"/>
<dbReference type="InterPro" id="IPR050275">
    <property type="entry name" value="PGM_Phosphatase"/>
</dbReference>
<accession>A0A148KNF9</accession>
<dbReference type="GO" id="GO:0016791">
    <property type="term" value="F:phosphatase activity"/>
    <property type="evidence" value="ECO:0007669"/>
    <property type="project" value="TreeGrafter"/>
</dbReference>
<name>A0A148KNF9_9ALTE</name>
<keyword evidence="2" id="KW-1185">Reference proteome</keyword>
<dbReference type="InterPro" id="IPR029033">
    <property type="entry name" value="His_PPase_superfam"/>
</dbReference>
<comment type="caution">
    <text evidence="1">The sequence shown here is derived from an EMBL/GenBank/DDBJ whole genome shotgun (WGS) entry which is preliminary data.</text>
</comment>
<dbReference type="CDD" id="cd07067">
    <property type="entry name" value="HP_PGM_like"/>
    <property type="match status" value="1"/>
</dbReference>
<gene>
    <name evidence="1" type="ORF">AX660_19850</name>
</gene>
<protein>
    <submittedName>
        <fullName evidence="1">Histidine phosphatase</fullName>
    </submittedName>
</protein>
<dbReference type="Proteomes" id="UP000070299">
    <property type="component" value="Unassembled WGS sequence"/>
</dbReference>
<evidence type="ECO:0000313" key="1">
    <source>
        <dbReference type="EMBL" id="KXI27789.1"/>
    </source>
</evidence>
<dbReference type="OrthoDB" id="280692at2"/>
<dbReference type="Gene3D" id="3.40.50.1240">
    <property type="entry name" value="Phosphoglycerate mutase-like"/>
    <property type="match status" value="1"/>
</dbReference>
<proteinExistence type="predicted"/>
<organism evidence="1 2">
    <name type="scientific">Paraglaciecola hydrolytica</name>
    <dbReference type="NCBI Taxonomy" id="1799789"/>
    <lineage>
        <taxon>Bacteria</taxon>
        <taxon>Pseudomonadati</taxon>
        <taxon>Pseudomonadota</taxon>
        <taxon>Gammaproteobacteria</taxon>
        <taxon>Alteromonadales</taxon>
        <taxon>Alteromonadaceae</taxon>
        <taxon>Paraglaciecola</taxon>
    </lineage>
</organism>
<dbReference type="PANTHER" id="PTHR48100:SF1">
    <property type="entry name" value="HISTIDINE PHOSPHATASE FAMILY PROTEIN-RELATED"/>
    <property type="match status" value="1"/>
</dbReference>
<evidence type="ECO:0000313" key="2">
    <source>
        <dbReference type="Proteomes" id="UP000070299"/>
    </source>
</evidence>
<dbReference type="RefSeq" id="WP_068379318.1">
    <property type="nucleotide sequence ID" value="NZ_LSNE01000009.1"/>
</dbReference>
<dbReference type="SMART" id="SM00855">
    <property type="entry name" value="PGAM"/>
    <property type="match status" value="1"/>
</dbReference>
<reference evidence="2" key="1">
    <citation type="submission" date="2016-02" db="EMBL/GenBank/DDBJ databases">
        <authorList>
            <person name="Schultz-Johansen M."/>
            <person name="Glaring M.A."/>
            <person name="Bech P.K."/>
            <person name="Stougaard P."/>
        </authorList>
    </citation>
    <scope>NUCLEOTIDE SEQUENCE [LARGE SCALE GENOMIC DNA]</scope>
    <source>
        <strain evidence="2">S66</strain>
    </source>
</reference>
<dbReference type="STRING" id="1799789.AX660_19850"/>
<dbReference type="Pfam" id="PF00300">
    <property type="entry name" value="His_Phos_1"/>
    <property type="match status" value="1"/>
</dbReference>
<dbReference type="InterPro" id="IPR013078">
    <property type="entry name" value="His_Pase_superF_clade-1"/>
</dbReference>
<sequence>MSELFLVRHGQASFGAKNYDKLSPLGLQQSVWLGEYFKQRNISFAQLWRGDLQRQQETAQGIVSQLSEPIVHSANVALNEFDFQVVARAYLNLYPQDALAANAAPSDFLRLLKKAMLAWSQGVLATENLIESWDSFRQRVVDCLSLITQQQLSKPILVVSSGGVIAMMMGIVLGLDARQIIELNLQIRNSSLSHFHFNQHSIRLSSFNNITHLDTPERLSSITFS</sequence>